<organism evidence="7 8">
    <name type="scientific">Drosophila mauritiana</name>
    <name type="common">Fruit fly</name>
    <dbReference type="NCBI Taxonomy" id="7226"/>
    <lineage>
        <taxon>Eukaryota</taxon>
        <taxon>Metazoa</taxon>
        <taxon>Ecdysozoa</taxon>
        <taxon>Arthropoda</taxon>
        <taxon>Hexapoda</taxon>
        <taxon>Insecta</taxon>
        <taxon>Pterygota</taxon>
        <taxon>Neoptera</taxon>
        <taxon>Endopterygota</taxon>
        <taxon>Diptera</taxon>
        <taxon>Brachycera</taxon>
        <taxon>Muscomorpha</taxon>
        <taxon>Ephydroidea</taxon>
        <taxon>Drosophilidae</taxon>
        <taxon>Drosophila</taxon>
        <taxon>Sophophora</taxon>
    </lineage>
</organism>
<protein>
    <submittedName>
        <fullName evidence="8">Aminopeptidase Q</fullName>
    </submittedName>
</protein>
<feature type="region of interest" description="Disordered" evidence="2">
    <location>
        <begin position="668"/>
        <end position="734"/>
    </location>
</feature>
<dbReference type="Pfam" id="PF17900">
    <property type="entry name" value="Peptidase_M1_N"/>
    <property type="match status" value="1"/>
</dbReference>
<accession>A0A6P8KCA5</accession>
<evidence type="ECO:0000256" key="2">
    <source>
        <dbReference type="SAM" id="MobiDB-lite"/>
    </source>
</evidence>
<dbReference type="Proteomes" id="UP000515162">
    <property type="component" value="Chromosome 3L"/>
</dbReference>
<comment type="similarity">
    <text evidence="1">Belongs to the peptidase M1 family.</text>
</comment>
<dbReference type="SUPFAM" id="SSF63737">
    <property type="entry name" value="Leukotriene A4 hydrolase N-terminal domain"/>
    <property type="match status" value="1"/>
</dbReference>
<feature type="domain" description="ERAP1-like C-terminal" evidence="5">
    <location>
        <begin position="731"/>
        <end position="894"/>
    </location>
</feature>
<dbReference type="SUPFAM" id="SSF55486">
    <property type="entry name" value="Metalloproteases ('zincins'), catalytic domain"/>
    <property type="match status" value="1"/>
</dbReference>
<sequence length="960" mass="110048">MLLRILVLFCTLLSGKVAESFVKPLRYNLTILTRLGSEDEQHQFEGIVSIDIEATQPTRAIYLNSLNLTMSKQKTWILRWASGRKIGALQIRRNIKKPSLIKIVMELPLRRGETYTLNMFFSGDLDRRQQYGYFAGYYDKTPKVFYSMTRLEPDYAHTVFPCFDDPRFRTPYNITLVHDRKYVALSNMPPIRETPYKEIENFVSTTFMGSPPLATHQVMWTLHHLQKVYSGPAATGENITVWSRLHLAEKLAKVPEITPNLFSKYETLFAYPLPKGPDWGRKVDHVVLPRYTEMYSGQGLMVYGEDMVESGQNGPESLQETLAELVARQWNGLLVNLEDSDEEYMRDGINYYLSVQVMAMDKEAYNTTHLSRTRQDVLYYDSLAEVKSIASDVKESGHQKQRKKKMCLLTHMLKVALGDKLFLKGLQEFFKRYANSSASSKELWEEFQRGARRSHQLPTGVSLPTVMESWVKQPGFPILTVQRDDVKQMVTITQNRYNQKKMDNSSNDCWWVPVAYIVRNLTLPQVEWLGCQKNNTDVLELSHVANPEDWLLINVDAAVPIRVFYDSYNLQLISEALRQDFTQIPELSRIQLVDDALSLSWSGRLPYNVTLNVISYLSNETSVLVWETALFNLEKLQSIMRMTTGFRIFKLFMQKLIEPAFKATLNSLPTKARTGPETPNTTKSPDTTEYPDTTEPPDTTESPDTMESSDHTESPDNTKSPDTTKSPDSTKSESKSDLSLSAILYRLACQFEIKECLTDAQQRFETAMDQKSSSSIPEEIRDIVLCRGIRNGLEVHWIMVRDMFFESENDKEKSILLNSLSCTTEYWAMQKLLTWALDSKKVPRTLTAGILSAVLRSPLGYYVGKQFLIENSKEILRSRHFKLILSPFINAMTTKAEFSALNDHLHRNLPSSMISSLSSIMEPGLDRVNWRNNLYFDLLKAIRDFTLDDGPKNSSDSDSA</sequence>
<dbReference type="InterPro" id="IPR024571">
    <property type="entry name" value="ERAP1-like_C_dom"/>
</dbReference>
<gene>
    <name evidence="8" type="primary">LOC117142042</name>
</gene>
<dbReference type="InterPro" id="IPR027268">
    <property type="entry name" value="Peptidase_M4/M1_CTD_sf"/>
</dbReference>
<evidence type="ECO:0000259" key="6">
    <source>
        <dbReference type="Pfam" id="PF17900"/>
    </source>
</evidence>
<dbReference type="Gene3D" id="2.60.40.1730">
    <property type="entry name" value="tricorn interacting facor f3 domain"/>
    <property type="match status" value="1"/>
</dbReference>
<reference evidence="8" key="1">
    <citation type="submission" date="2025-08" db="UniProtKB">
        <authorList>
            <consortium name="RefSeq"/>
        </authorList>
    </citation>
    <scope>IDENTIFICATION</scope>
    <source>
        <strain evidence="8">Mau12</strain>
        <tissue evidence="8">Whole Body</tissue>
    </source>
</reference>
<dbReference type="GO" id="GO:0005737">
    <property type="term" value="C:cytoplasm"/>
    <property type="evidence" value="ECO:0007669"/>
    <property type="project" value="TreeGrafter"/>
</dbReference>
<evidence type="ECO:0000313" key="7">
    <source>
        <dbReference type="Proteomes" id="UP000515162"/>
    </source>
</evidence>
<evidence type="ECO:0000259" key="4">
    <source>
        <dbReference type="Pfam" id="PF01433"/>
    </source>
</evidence>
<dbReference type="GO" id="GO:0016020">
    <property type="term" value="C:membrane"/>
    <property type="evidence" value="ECO:0007669"/>
    <property type="project" value="TreeGrafter"/>
</dbReference>
<proteinExistence type="inferred from homology"/>
<name>A0A6P8KCA5_DROMA</name>
<dbReference type="InterPro" id="IPR045357">
    <property type="entry name" value="Aminopeptidase_N-like_N"/>
</dbReference>
<dbReference type="Gene3D" id="1.10.390.10">
    <property type="entry name" value="Neutral Protease Domain 2"/>
    <property type="match status" value="1"/>
</dbReference>
<dbReference type="Pfam" id="PF01433">
    <property type="entry name" value="Peptidase_M1"/>
    <property type="match status" value="1"/>
</dbReference>
<keyword evidence="8" id="KW-0378">Hydrolase</keyword>
<dbReference type="GO" id="GO:0004177">
    <property type="term" value="F:aminopeptidase activity"/>
    <property type="evidence" value="ECO:0007669"/>
    <property type="project" value="UniProtKB-KW"/>
</dbReference>
<dbReference type="FunFam" id="2.60.40.1730:FF:000058">
    <property type="match status" value="1"/>
</dbReference>
<feature type="domain" description="Aminopeptidase N-like N-terminal" evidence="6">
    <location>
        <begin position="23"/>
        <end position="215"/>
    </location>
</feature>
<evidence type="ECO:0000259" key="5">
    <source>
        <dbReference type="Pfam" id="PF11838"/>
    </source>
</evidence>
<dbReference type="InterPro" id="IPR050344">
    <property type="entry name" value="Peptidase_M1_aminopeptidases"/>
</dbReference>
<feature type="chain" id="PRO_5028170434" evidence="3">
    <location>
        <begin position="19"/>
        <end position="960"/>
    </location>
</feature>
<keyword evidence="8" id="KW-0645">Protease</keyword>
<dbReference type="Gene3D" id="1.25.50.20">
    <property type="match status" value="1"/>
</dbReference>
<dbReference type="GO" id="GO:0008237">
    <property type="term" value="F:metallopeptidase activity"/>
    <property type="evidence" value="ECO:0007669"/>
    <property type="project" value="InterPro"/>
</dbReference>
<dbReference type="GO" id="GO:0005615">
    <property type="term" value="C:extracellular space"/>
    <property type="evidence" value="ECO:0007669"/>
    <property type="project" value="TreeGrafter"/>
</dbReference>
<dbReference type="Gene3D" id="2.60.40.1910">
    <property type="match status" value="1"/>
</dbReference>
<feature type="domain" description="Peptidase M1 membrane alanine aminopeptidase" evidence="4">
    <location>
        <begin position="261"/>
        <end position="470"/>
    </location>
</feature>
<keyword evidence="3" id="KW-0732">Signal</keyword>
<dbReference type="InterPro" id="IPR014782">
    <property type="entry name" value="Peptidase_M1_dom"/>
</dbReference>
<dbReference type="Pfam" id="PF11838">
    <property type="entry name" value="ERAP1_C"/>
    <property type="match status" value="2"/>
</dbReference>
<evidence type="ECO:0000256" key="1">
    <source>
        <dbReference type="ARBA" id="ARBA00010136"/>
    </source>
</evidence>
<keyword evidence="7" id="KW-1185">Reference proteome</keyword>
<dbReference type="InterPro" id="IPR042097">
    <property type="entry name" value="Aminopeptidase_N-like_N_sf"/>
</dbReference>
<dbReference type="RefSeq" id="XP_033161804.1">
    <property type="nucleotide sequence ID" value="XM_033305913.1"/>
</dbReference>
<feature type="signal peptide" evidence="3">
    <location>
        <begin position="1"/>
        <end position="18"/>
    </location>
</feature>
<evidence type="ECO:0000256" key="3">
    <source>
        <dbReference type="SAM" id="SignalP"/>
    </source>
</evidence>
<dbReference type="PANTHER" id="PTHR11533:SF253">
    <property type="entry name" value="AMINOPEPTIDASE-RELATED"/>
    <property type="match status" value="1"/>
</dbReference>
<dbReference type="AlphaFoldDB" id="A0A6P8KCA5"/>
<feature type="domain" description="ERAP1-like C-terminal" evidence="5">
    <location>
        <begin position="550"/>
        <end position="664"/>
    </location>
</feature>
<feature type="compositionally biased region" description="Polar residues" evidence="2">
    <location>
        <begin position="717"/>
        <end position="727"/>
    </location>
</feature>
<evidence type="ECO:0000313" key="8">
    <source>
        <dbReference type="RefSeq" id="XP_033161804.1"/>
    </source>
</evidence>
<feature type="compositionally biased region" description="Low complexity" evidence="2">
    <location>
        <begin position="685"/>
        <end position="706"/>
    </location>
</feature>
<dbReference type="PANTHER" id="PTHR11533">
    <property type="entry name" value="PROTEASE M1 ZINC METALLOPROTEASE"/>
    <property type="match status" value="1"/>
</dbReference>
<dbReference type="GeneID" id="117142042"/>
<keyword evidence="8" id="KW-0031">Aminopeptidase</keyword>
<dbReference type="GO" id="GO:0008270">
    <property type="term" value="F:zinc ion binding"/>
    <property type="evidence" value="ECO:0007669"/>
    <property type="project" value="InterPro"/>
</dbReference>